<keyword evidence="2" id="KW-0808">Transferase</keyword>
<dbReference type="OrthoDB" id="9813569at2"/>
<keyword evidence="3" id="KW-0547">Nucleotide-binding</keyword>
<protein>
    <submittedName>
        <fullName evidence="7">Fructokinase</fullName>
    </submittedName>
</protein>
<accession>A0A1I3JMU2</accession>
<sequence length="318" mass="35292">MKRFDVTALGELLIDFTENGKSGQGNIMMEANPGGAPCNVLAILTKLGKKTAFIGKVGDDYLGHHLQQVVDSLGINTDNLLFDKDVHTTLAFVHTFEDGDRDFSFYRNPGADMNLTASEVNESIIADSKIFHFGTLSMTDPEVRKATEHAVEIAEKNKCLISFDPNLRPPLWKNPKDAKECFDYGMTHCDVLKISDNEIIWFTGLEDFDEGVKFLKEKYNIPLILLSKGKSGSAAYYKDIKVERPAYMEVKTIETTGAGDTFFGSVLNYILEKGLENLTEENLTEMLDFANAAAALITTRKGALKVMPSLEEIKALIQ</sequence>
<organism evidence="7 8">
    <name type="scientific">Treponema bryantii</name>
    <dbReference type="NCBI Taxonomy" id="163"/>
    <lineage>
        <taxon>Bacteria</taxon>
        <taxon>Pseudomonadati</taxon>
        <taxon>Spirochaetota</taxon>
        <taxon>Spirochaetia</taxon>
        <taxon>Spirochaetales</taxon>
        <taxon>Treponemataceae</taxon>
        <taxon>Treponema</taxon>
    </lineage>
</organism>
<feature type="domain" description="Carbohydrate kinase PfkB" evidence="6">
    <location>
        <begin position="5"/>
        <end position="308"/>
    </location>
</feature>
<dbReference type="RefSeq" id="WP_074930978.1">
    <property type="nucleotide sequence ID" value="NZ_FORI01000003.1"/>
</dbReference>
<dbReference type="Pfam" id="PF00294">
    <property type="entry name" value="PfkB"/>
    <property type="match status" value="1"/>
</dbReference>
<evidence type="ECO:0000256" key="3">
    <source>
        <dbReference type="ARBA" id="ARBA00022741"/>
    </source>
</evidence>
<dbReference type="PANTHER" id="PTHR43085">
    <property type="entry name" value="HEXOKINASE FAMILY MEMBER"/>
    <property type="match status" value="1"/>
</dbReference>
<evidence type="ECO:0000256" key="2">
    <source>
        <dbReference type="ARBA" id="ARBA00022679"/>
    </source>
</evidence>
<evidence type="ECO:0000256" key="4">
    <source>
        <dbReference type="ARBA" id="ARBA00022777"/>
    </source>
</evidence>
<name>A0A1I3JMU2_9SPIR</name>
<gene>
    <name evidence="7" type="ORF">SAMN04487775_103133</name>
</gene>
<dbReference type="PANTHER" id="PTHR43085:SF1">
    <property type="entry name" value="PSEUDOURIDINE KINASE-RELATED"/>
    <property type="match status" value="1"/>
</dbReference>
<dbReference type="EMBL" id="FORI01000003">
    <property type="protein sequence ID" value="SFI61592.1"/>
    <property type="molecule type" value="Genomic_DNA"/>
</dbReference>
<dbReference type="CDD" id="cd01167">
    <property type="entry name" value="bac_FRK"/>
    <property type="match status" value="1"/>
</dbReference>
<keyword evidence="4 7" id="KW-0418">Kinase</keyword>
<dbReference type="InterPro" id="IPR050306">
    <property type="entry name" value="PfkB_Carbo_kinase"/>
</dbReference>
<dbReference type="InterPro" id="IPR029056">
    <property type="entry name" value="Ribokinase-like"/>
</dbReference>
<evidence type="ECO:0000259" key="6">
    <source>
        <dbReference type="Pfam" id="PF00294"/>
    </source>
</evidence>
<dbReference type="Gene3D" id="3.40.1190.20">
    <property type="match status" value="1"/>
</dbReference>
<dbReference type="Proteomes" id="UP000182737">
    <property type="component" value="Unassembled WGS sequence"/>
</dbReference>
<dbReference type="InterPro" id="IPR011611">
    <property type="entry name" value="PfkB_dom"/>
</dbReference>
<dbReference type="AlphaFoldDB" id="A0A1I3JMU2"/>
<proteinExistence type="inferred from homology"/>
<dbReference type="GO" id="GO:0005524">
    <property type="term" value="F:ATP binding"/>
    <property type="evidence" value="ECO:0007669"/>
    <property type="project" value="UniProtKB-KW"/>
</dbReference>
<evidence type="ECO:0000313" key="8">
    <source>
        <dbReference type="Proteomes" id="UP000182737"/>
    </source>
</evidence>
<comment type="similarity">
    <text evidence="1">Belongs to the carbohydrate kinase PfkB family.</text>
</comment>
<dbReference type="GO" id="GO:0016301">
    <property type="term" value="F:kinase activity"/>
    <property type="evidence" value="ECO:0007669"/>
    <property type="project" value="UniProtKB-KW"/>
</dbReference>
<reference evidence="8" key="1">
    <citation type="submission" date="2016-10" db="EMBL/GenBank/DDBJ databases">
        <authorList>
            <person name="Varghese N."/>
            <person name="Submissions S."/>
        </authorList>
    </citation>
    <scope>NUCLEOTIDE SEQUENCE [LARGE SCALE GENOMIC DNA]</scope>
    <source>
        <strain evidence="8">XBD1002</strain>
    </source>
</reference>
<dbReference type="SUPFAM" id="SSF53613">
    <property type="entry name" value="Ribokinase-like"/>
    <property type="match status" value="1"/>
</dbReference>
<evidence type="ECO:0000256" key="5">
    <source>
        <dbReference type="ARBA" id="ARBA00022840"/>
    </source>
</evidence>
<evidence type="ECO:0000256" key="1">
    <source>
        <dbReference type="ARBA" id="ARBA00010688"/>
    </source>
</evidence>
<keyword evidence="5" id="KW-0067">ATP-binding</keyword>
<keyword evidence="8" id="KW-1185">Reference proteome</keyword>
<evidence type="ECO:0000313" key="7">
    <source>
        <dbReference type="EMBL" id="SFI61592.1"/>
    </source>
</evidence>